<evidence type="ECO:0000313" key="3">
    <source>
        <dbReference type="EMBL" id="NYE71917.1"/>
    </source>
</evidence>
<feature type="domain" description="D-serine dehydratase-like" evidence="2">
    <location>
        <begin position="327"/>
        <end position="427"/>
    </location>
</feature>
<dbReference type="InterPro" id="IPR051466">
    <property type="entry name" value="D-amino_acid_metab_enzyme"/>
</dbReference>
<evidence type="ECO:0000313" key="4">
    <source>
        <dbReference type="Proteomes" id="UP000569914"/>
    </source>
</evidence>
<dbReference type="SMART" id="SM01119">
    <property type="entry name" value="D-ser_dehydrat"/>
    <property type="match status" value="1"/>
</dbReference>
<dbReference type="Gene3D" id="3.20.20.10">
    <property type="entry name" value="Alanine racemase"/>
    <property type="match status" value="1"/>
</dbReference>
<accession>A0A7Y9I817</accession>
<dbReference type="InterPro" id="IPR029066">
    <property type="entry name" value="PLP-binding_barrel"/>
</dbReference>
<evidence type="ECO:0000256" key="1">
    <source>
        <dbReference type="SAM" id="MobiDB-lite"/>
    </source>
</evidence>
<keyword evidence="4" id="KW-1185">Reference proteome</keyword>
<dbReference type="Gene3D" id="2.40.37.20">
    <property type="entry name" value="D-serine dehydratase-like domain"/>
    <property type="match status" value="1"/>
</dbReference>
<sequence length="444" mass="46560">MSSPSAPESAATDRRTPGSTAGLERTVAEHAEVVLDWRVKGFAGAGITIGELRASGRPLSSLGSPMMIIDRSATRANIAGMNAWCAEHGAVLAPHGKTTMAPSLWLDQLRAGCVAITVANAFQLRVARAVGVPDVIVANELVDPTELAWIGAELDADPDFGLVCWVDSVAGVRQMQEALTGHGSRPLDVCVEVGGVGGRAGARDQQTVREVAEAAVAADRLRLVGISCYEGAVPGIGADADGLATVDAFLAEVAEIHRGLGDLYQDDRVLITAGGSAHFDRVAAAFAGLGPEVDLVIRSGAYAVHDDLHYAEVTPSTRGAGPDLIPAISTWSTVLSRPEPGRVIIDAGRRDVPFDQDLPIVLEARRRGDHGLTKIEPGPTTVISLNDQHGYVDVAADSELAVGDLVRLGLSHPCTAFDKWRVIGVVDTNDTDDPTVVDAVLTYF</sequence>
<dbReference type="PANTHER" id="PTHR28004">
    <property type="entry name" value="ZGC:162816-RELATED"/>
    <property type="match status" value="1"/>
</dbReference>
<reference evidence="3 4" key="1">
    <citation type="submission" date="2020-07" db="EMBL/GenBank/DDBJ databases">
        <title>Sequencing the genomes of 1000 actinobacteria strains.</title>
        <authorList>
            <person name="Klenk H.-P."/>
        </authorList>
    </citation>
    <scope>NUCLEOTIDE SEQUENCE [LARGE SCALE GENOMIC DNA]</scope>
    <source>
        <strain evidence="3 4">DSM 22083</strain>
    </source>
</reference>
<protein>
    <submittedName>
        <fullName evidence="3">D-serine deaminase-like pyridoxal phosphate-dependent protein</fullName>
    </submittedName>
</protein>
<dbReference type="RefSeq" id="WP_179752391.1">
    <property type="nucleotide sequence ID" value="NZ_JACCBU010000001.1"/>
</dbReference>
<dbReference type="SUPFAM" id="SSF51419">
    <property type="entry name" value="PLP-binding barrel"/>
    <property type="match status" value="1"/>
</dbReference>
<comment type="caution">
    <text evidence="3">The sequence shown here is derived from an EMBL/GenBank/DDBJ whole genome shotgun (WGS) entry which is preliminary data.</text>
</comment>
<feature type="region of interest" description="Disordered" evidence="1">
    <location>
        <begin position="1"/>
        <end position="25"/>
    </location>
</feature>
<organism evidence="3 4">
    <name type="scientific">Microlunatus parietis</name>
    <dbReference type="NCBI Taxonomy" id="682979"/>
    <lineage>
        <taxon>Bacteria</taxon>
        <taxon>Bacillati</taxon>
        <taxon>Actinomycetota</taxon>
        <taxon>Actinomycetes</taxon>
        <taxon>Propionibacteriales</taxon>
        <taxon>Propionibacteriaceae</taxon>
        <taxon>Microlunatus</taxon>
    </lineage>
</organism>
<dbReference type="AlphaFoldDB" id="A0A7Y9I817"/>
<dbReference type="InterPro" id="IPR042208">
    <property type="entry name" value="D-ser_dehydrat-like_sf"/>
</dbReference>
<dbReference type="InterPro" id="IPR026956">
    <property type="entry name" value="D-ser_dehydrat-like_dom"/>
</dbReference>
<evidence type="ECO:0000259" key="2">
    <source>
        <dbReference type="SMART" id="SM01119"/>
    </source>
</evidence>
<dbReference type="Pfam" id="PF14031">
    <property type="entry name" value="D-ser_dehydrat"/>
    <property type="match status" value="1"/>
</dbReference>
<gene>
    <name evidence="3" type="ORF">BKA15_003246</name>
</gene>
<proteinExistence type="predicted"/>
<dbReference type="EMBL" id="JACCBU010000001">
    <property type="protein sequence ID" value="NYE71917.1"/>
    <property type="molecule type" value="Genomic_DNA"/>
</dbReference>
<dbReference type="PANTHER" id="PTHR28004:SF8">
    <property type="entry name" value="D-SERINE DEAMINASE"/>
    <property type="match status" value="1"/>
</dbReference>
<dbReference type="Proteomes" id="UP000569914">
    <property type="component" value="Unassembled WGS sequence"/>
</dbReference>
<name>A0A7Y9I817_9ACTN</name>